<evidence type="ECO:0000256" key="4">
    <source>
        <dbReference type="PROSITE-ProRule" id="PRU00176"/>
    </source>
</evidence>
<keyword evidence="2 4" id="KW-0694">RNA-binding</keyword>
<evidence type="ECO:0000259" key="6">
    <source>
        <dbReference type="PROSITE" id="PS50102"/>
    </source>
</evidence>
<feature type="region of interest" description="Disordered" evidence="5">
    <location>
        <begin position="1"/>
        <end position="122"/>
    </location>
</feature>
<accession>A0A9K3D262</accession>
<dbReference type="EMBL" id="BDIP01002714">
    <property type="protein sequence ID" value="GIQ86721.1"/>
    <property type="molecule type" value="Genomic_DNA"/>
</dbReference>
<dbReference type="PANTHER" id="PTHR23139">
    <property type="entry name" value="RNA-BINDING PROTEIN"/>
    <property type="match status" value="1"/>
</dbReference>
<name>A0A9K3D262_9EUKA</name>
<dbReference type="InterPro" id="IPR035979">
    <property type="entry name" value="RBD_domain_sf"/>
</dbReference>
<keyword evidence="1" id="KW-0507">mRNA processing</keyword>
<feature type="compositionally biased region" description="Basic and acidic residues" evidence="5">
    <location>
        <begin position="95"/>
        <end position="105"/>
    </location>
</feature>
<dbReference type="GO" id="GO:0008380">
    <property type="term" value="P:RNA splicing"/>
    <property type="evidence" value="ECO:0007669"/>
    <property type="project" value="UniProtKB-KW"/>
</dbReference>
<evidence type="ECO:0000313" key="8">
    <source>
        <dbReference type="Proteomes" id="UP000265618"/>
    </source>
</evidence>
<proteinExistence type="predicted"/>
<dbReference type="GO" id="GO:0006397">
    <property type="term" value="P:mRNA processing"/>
    <property type="evidence" value="ECO:0007669"/>
    <property type="project" value="UniProtKB-KW"/>
</dbReference>
<gene>
    <name evidence="7" type="ORF">KIPB_008624</name>
</gene>
<dbReference type="InterPro" id="IPR012677">
    <property type="entry name" value="Nucleotide-bd_a/b_plait_sf"/>
</dbReference>
<dbReference type="OrthoDB" id="10266058at2759"/>
<sequence>MSYRRDDRGYGGGDRGGYGGGDRGGYGGDRGGYGGDRGGYGGDRGGYGGDRGGDRGGYGDRGGDRGGYGDRRGGDRGGYGGGSDRFSSRSGGSGRSDRGDGDRVRLRMPTRLPSFQPTGGPYTYERTYPESGWDALPVTQGMSLDALKAKSVKQQTRIYVGGIGKGASKQAIRDCFNALVYNRGRITGPDMSVEPSNEPVAEITYQPTDTYAFISMATPDDATIALLLEGPTYEGRYLRIKRPNDYVPPSGGDPSLRH</sequence>
<organism evidence="7 8">
    <name type="scientific">Kipferlia bialata</name>
    <dbReference type="NCBI Taxonomy" id="797122"/>
    <lineage>
        <taxon>Eukaryota</taxon>
        <taxon>Metamonada</taxon>
        <taxon>Carpediemonas-like organisms</taxon>
        <taxon>Kipferlia</taxon>
    </lineage>
</organism>
<feature type="compositionally biased region" description="Basic and acidic residues" evidence="5">
    <location>
        <begin position="51"/>
        <end position="75"/>
    </location>
</feature>
<evidence type="ECO:0000256" key="5">
    <source>
        <dbReference type="SAM" id="MobiDB-lite"/>
    </source>
</evidence>
<comment type="caution">
    <text evidence="7">The sequence shown here is derived from an EMBL/GenBank/DDBJ whole genome shotgun (WGS) entry which is preliminary data.</text>
</comment>
<dbReference type="SUPFAM" id="SSF54928">
    <property type="entry name" value="RNA-binding domain, RBD"/>
    <property type="match status" value="1"/>
</dbReference>
<dbReference type="Gene3D" id="3.30.70.330">
    <property type="match status" value="1"/>
</dbReference>
<keyword evidence="3" id="KW-0508">mRNA splicing</keyword>
<dbReference type="PROSITE" id="PS50102">
    <property type="entry name" value="RRM"/>
    <property type="match status" value="1"/>
</dbReference>
<dbReference type="GO" id="GO:0003723">
    <property type="term" value="F:RNA binding"/>
    <property type="evidence" value="ECO:0007669"/>
    <property type="project" value="UniProtKB-UniRule"/>
</dbReference>
<evidence type="ECO:0000313" key="7">
    <source>
        <dbReference type="EMBL" id="GIQ86721.1"/>
    </source>
</evidence>
<evidence type="ECO:0000256" key="1">
    <source>
        <dbReference type="ARBA" id="ARBA00022664"/>
    </source>
</evidence>
<reference evidence="7 8" key="1">
    <citation type="journal article" date="2018" name="PLoS ONE">
        <title>The draft genome of Kipferlia bialata reveals reductive genome evolution in fornicate parasites.</title>
        <authorList>
            <person name="Tanifuji G."/>
            <person name="Takabayashi S."/>
            <person name="Kume K."/>
            <person name="Takagi M."/>
            <person name="Nakayama T."/>
            <person name="Kamikawa R."/>
            <person name="Inagaki Y."/>
            <person name="Hashimoto T."/>
        </authorList>
    </citation>
    <scope>NUCLEOTIDE SEQUENCE [LARGE SCALE GENOMIC DNA]</scope>
    <source>
        <strain evidence="7">NY0173</strain>
    </source>
</reference>
<feature type="non-terminal residue" evidence="7">
    <location>
        <position position="1"/>
    </location>
</feature>
<evidence type="ECO:0000256" key="2">
    <source>
        <dbReference type="ARBA" id="ARBA00022884"/>
    </source>
</evidence>
<dbReference type="AlphaFoldDB" id="A0A9K3D262"/>
<keyword evidence="8" id="KW-1185">Reference proteome</keyword>
<evidence type="ECO:0000256" key="3">
    <source>
        <dbReference type="ARBA" id="ARBA00023187"/>
    </source>
</evidence>
<feature type="compositionally biased region" description="Gly residues" evidence="5">
    <location>
        <begin position="10"/>
        <end position="50"/>
    </location>
</feature>
<dbReference type="Proteomes" id="UP000265618">
    <property type="component" value="Unassembled WGS sequence"/>
</dbReference>
<feature type="domain" description="RRM" evidence="6">
    <location>
        <begin position="156"/>
        <end position="245"/>
    </location>
</feature>
<dbReference type="InterPro" id="IPR000504">
    <property type="entry name" value="RRM_dom"/>
</dbReference>
<protein>
    <recommendedName>
        <fullName evidence="6">RRM domain-containing protein</fullName>
    </recommendedName>
</protein>